<name>A0AA35SJ07_GEOBA</name>
<evidence type="ECO:0000313" key="6">
    <source>
        <dbReference type="Proteomes" id="UP001174909"/>
    </source>
</evidence>
<dbReference type="Proteomes" id="UP001174909">
    <property type="component" value="Unassembled WGS sequence"/>
</dbReference>
<dbReference type="Pfam" id="PF22456">
    <property type="entry name" value="PqqF-like_C_4"/>
    <property type="match status" value="1"/>
</dbReference>
<protein>
    <submittedName>
        <fullName evidence="5">Nardilysin</fullName>
    </submittedName>
</protein>
<evidence type="ECO:0000256" key="1">
    <source>
        <dbReference type="ARBA" id="ARBA00022723"/>
    </source>
</evidence>
<feature type="non-terminal residue" evidence="5">
    <location>
        <position position="458"/>
    </location>
</feature>
<organism evidence="5 6">
    <name type="scientific">Geodia barretti</name>
    <name type="common">Barrett's horny sponge</name>
    <dbReference type="NCBI Taxonomy" id="519541"/>
    <lineage>
        <taxon>Eukaryota</taxon>
        <taxon>Metazoa</taxon>
        <taxon>Porifera</taxon>
        <taxon>Demospongiae</taxon>
        <taxon>Heteroscleromorpha</taxon>
        <taxon>Tetractinellida</taxon>
        <taxon>Astrophorina</taxon>
        <taxon>Geodiidae</taxon>
        <taxon>Geodia</taxon>
    </lineage>
</organism>
<dbReference type="InterPro" id="IPR011249">
    <property type="entry name" value="Metalloenz_LuxS/M16"/>
</dbReference>
<feature type="domain" description="Coenzyme PQQ synthesis protein F-like C-terminal lobe" evidence="4">
    <location>
        <begin position="261"/>
        <end position="361"/>
    </location>
</feature>
<dbReference type="InterPro" id="IPR050626">
    <property type="entry name" value="Peptidase_M16"/>
</dbReference>
<feature type="region of interest" description="Disordered" evidence="2">
    <location>
        <begin position="415"/>
        <end position="436"/>
    </location>
</feature>
<feature type="domain" description="Peptidase M16 middle/third" evidence="3">
    <location>
        <begin position="1"/>
        <end position="152"/>
    </location>
</feature>
<evidence type="ECO:0000259" key="4">
    <source>
        <dbReference type="Pfam" id="PF22456"/>
    </source>
</evidence>
<dbReference type="AlphaFoldDB" id="A0AA35SJ07"/>
<evidence type="ECO:0000256" key="2">
    <source>
        <dbReference type="SAM" id="MobiDB-lite"/>
    </source>
</evidence>
<keyword evidence="1" id="KW-0479">Metal-binding</keyword>
<gene>
    <name evidence="5" type="ORF">GBAR_LOCUS17289</name>
</gene>
<evidence type="ECO:0000313" key="5">
    <source>
        <dbReference type="EMBL" id="CAI8030494.1"/>
    </source>
</evidence>
<sequence length="458" mass="52377">YPLVLSEDERHKLWFRQDTEFSLPRAFVCLILENPVHKISAKNAVLLEMFVELLSLNMSGTIYNAEVALLEYACSVENRGVVIKVNGLNEKLPSLFKMVVDSVASFSTTQGDFDMIKEGLHRSYRNSDLDPEAFCRSTRLRVLLPQYWSSSQRDSEIDALTIQDLTELLEQYGAHMFAEMLIQGNMTPEEAKDLAVYLRREMDFGPLSREQRFKPGVKWLPEGSLVTVEMANRDPDSPNTVVTDYYQSCPRTDRDSTIASLLVSCMEEPAFDDLRTKKQLGYTVSLNYHNYEMVAFSLTVVSQPAKNSVEKVEECMQNFVAGFCETLKSWNKKIFQSHIDSAIQERLEPDVSLEEEVGRNWGEILHSKYCCFDRHLKEVEVLRELTQQEVCEWLCSYTQKGDSLKQLRVKVESKDSLPKAEGVSDTDGPSGGPEGLNYVLLKEHDIDRYKDKLQTFTS</sequence>
<dbReference type="PANTHER" id="PTHR43690">
    <property type="entry name" value="NARDILYSIN"/>
    <property type="match status" value="1"/>
</dbReference>
<dbReference type="Pfam" id="PF16187">
    <property type="entry name" value="Peptidase_M16_M"/>
    <property type="match status" value="1"/>
</dbReference>
<comment type="caution">
    <text evidence="5">The sequence shown here is derived from an EMBL/GenBank/DDBJ whole genome shotgun (WGS) entry which is preliminary data.</text>
</comment>
<evidence type="ECO:0000259" key="3">
    <source>
        <dbReference type="Pfam" id="PF16187"/>
    </source>
</evidence>
<dbReference type="Gene3D" id="3.30.830.10">
    <property type="entry name" value="Metalloenzyme, LuxS/M16 peptidase-like"/>
    <property type="match status" value="2"/>
</dbReference>
<reference evidence="5" key="1">
    <citation type="submission" date="2023-03" db="EMBL/GenBank/DDBJ databases">
        <authorList>
            <person name="Steffen K."/>
            <person name="Cardenas P."/>
        </authorList>
    </citation>
    <scope>NUCLEOTIDE SEQUENCE</scope>
</reference>
<dbReference type="InterPro" id="IPR032632">
    <property type="entry name" value="Peptidase_M16_M"/>
</dbReference>
<proteinExistence type="predicted"/>
<dbReference type="InterPro" id="IPR054734">
    <property type="entry name" value="PqqF-like_C_4"/>
</dbReference>
<dbReference type="PANTHER" id="PTHR43690:SF18">
    <property type="entry name" value="INSULIN-DEGRADING ENZYME-RELATED"/>
    <property type="match status" value="1"/>
</dbReference>
<dbReference type="SUPFAM" id="SSF63411">
    <property type="entry name" value="LuxS/MPP-like metallohydrolase"/>
    <property type="match status" value="2"/>
</dbReference>
<dbReference type="GO" id="GO:0046872">
    <property type="term" value="F:metal ion binding"/>
    <property type="evidence" value="ECO:0007669"/>
    <property type="project" value="UniProtKB-KW"/>
</dbReference>
<dbReference type="EMBL" id="CASHTH010002483">
    <property type="protein sequence ID" value="CAI8030494.1"/>
    <property type="molecule type" value="Genomic_DNA"/>
</dbReference>
<keyword evidence="6" id="KW-1185">Reference proteome</keyword>
<accession>A0AA35SJ07</accession>